<evidence type="ECO:0000256" key="1">
    <source>
        <dbReference type="SAM" id="Phobius"/>
    </source>
</evidence>
<keyword evidence="1" id="KW-0812">Transmembrane</keyword>
<sequence>MKKQTFTKQAVWQAAAVGVLAVGGVLFCLSGQIGIGQTYRQVRVDDRIIGYAPENTDMDDIVRQARQELTQKTGERISGEVVWSSEECRKPFQKLLSENELKEA</sequence>
<dbReference type="AlphaFoldDB" id="K1S977"/>
<accession>K1S977</accession>
<evidence type="ECO:0000313" key="2">
    <source>
        <dbReference type="EMBL" id="EKC53998.1"/>
    </source>
</evidence>
<name>K1S977_9ZZZZ</name>
<organism evidence="2">
    <name type="scientific">human gut metagenome</name>
    <dbReference type="NCBI Taxonomy" id="408170"/>
    <lineage>
        <taxon>unclassified sequences</taxon>
        <taxon>metagenomes</taxon>
        <taxon>organismal metagenomes</taxon>
    </lineage>
</organism>
<feature type="transmembrane region" description="Helical" evidence="1">
    <location>
        <begin position="12"/>
        <end position="35"/>
    </location>
</feature>
<dbReference type="EMBL" id="AJWY01010987">
    <property type="protein sequence ID" value="EKC53998.1"/>
    <property type="molecule type" value="Genomic_DNA"/>
</dbReference>
<protein>
    <submittedName>
        <fullName evidence="2">Uncharacterized protein</fullName>
    </submittedName>
</protein>
<gene>
    <name evidence="2" type="ORF">LEA_16081</name>
</gene>
<proteinExistence type="predicted"/>
<keyword evidence="1" id="KW-0472">Membrane</keyword>
<keyword evidence="1" id="KW-1133">Transmembrane helix</keyword>
<comment type="caution">
    <text evidence="2">The sequence shown here is derived from an EMBL/GenBank/DDBJ whole genome shotgun (WGS) entry which is preliminary data.</text>
</comment>
<feature type="non-terminal residue" evidence="2">
    <location>
        <position position="104"/>
    </location>
</feature>
<reference evidence="2" key="1">
    <citation type="journal article" date="2013" name="Environ. Microbiol.">
        <title>Microbiota from the distal guts of lean and obese adolescents exhibit partial functional redundancy besides clear differences in community structure.</title>
        <authorList>
            <person name="Ferrer M."/>
            <person name="Ruiz A."/>
            <person name="Lanza F."/>
            <person name="Haange S.B."/>
            <person name="Oberbach A."/>
            <person name="Till H."/>
            <person name="Bargiela R."/>
            <person name="Campoy C."/>
            <person name="Segura M.T."/>
            <person name="Richter M."/>
            <person name="von Bergen M."/>
            <person name="Seifert J."/>
            <person name="Suarez A."/>
        </authorList>
    </citation>
    <scope>NUCLEOTIDE SEQUENCE</scope>
</reference>